<evidence type="ECO:0000313" key="3">
    <source>
        <dbReference type="Proteomes" id="UP000222788"/>
    </source>
</evidence>
<proteinExistence type="predicted"/>
<evidence type="ECO:0000313" key="2">
    <source>
        <dbReference type="EMBL" id="PHH55673.1"/>
    </source>
</evidence>
<accession>A0A2C5XI38</accession>
<dbReference type="Proteomes" id="UP000222788">
    <property type="component" value="Unassembled WGS sequence"/>
</dbReference>
<name>A0A2C5XI38_9PEZI</name>
<sequence>MADIDYKTQGASHGSLGRQNKPETRTGTED</sequence>
<keyword evidence="3" id="KW-1185">Reference proteome</keyword>
<gene>
    <name evidence="2" type="ORF">CFIMG_008643RA00001</name>
</gene>
<reference evidence="2 3" key="2">
    <citation type="journal article" date="2013" name="IMA Fungus">
        <title>IMA Genome-F 1: Ceratocystis fimbriata: Draft nuclear genome sequence for the plant pathogen, Ceratocystis fimbriata.</title>
        <authorList>
            <person name="Wilken P.M."/>
            <person name="Steenkamp E.T."/>
            <person name="Wingfield M.J."/>
            <person name="de Beer Z.W."/>
            <person name="Wingfield B.D."/>
        </authorList>
    </citation>
    <scope>NUCLEOTIDE SEQUENCE [LARGE SCALE GENOMIC DNA]</scope>
    <source>
        <strain evidence="2 3">CBS 114723</strain>
    </source>
</reference>
<comment type="caution">
    <text evidence="2">The sequence shown here is derived from an EMBL/GenBank/DDBJ whole genome shotgun (WGS) entry which is preliminary data.</text>
</comment>
<organism evidence="2 3">
    <name type="scientific">Ceratocystis fimbriata CBS 114723</name>
    <dbReference type="NCBI Taxonomy" id="1035309"/>
    <lineage>
        <taxon>Eukaryota</taxon>
        <taxon>Fungi</taxon>
        <taxon>Dikarya</taxon>
        <taxon>Ascomycota</taxon>
        <taxon>Pezizomycotina</taxon>
        <taxon>Sordariomycetes</taxon>
        <taxon>Hypocreomycetidae</taxon>
        <taxon>Microascales</taxon>
        <taxon>Ceratocystidaceae</taxon>
        <taxon>Ceratocystis</taxon>
    </lineage>
</organism>
<dbReference type="AlphaFoldDB" id="A0A2C5XI38"/>
<feature type="compositionally biased region" description="Basic and acidic residues" evidence="1">
    <location>
        <begin position="20"/>
        <end position="30"/>
    </location>
</feature>
<evidence type="ECO:0000256" key="1">
    <source>
        <dbReference type="SAM" id="MobiDB-lite"/>
    </source>
</evidence>
<protein>
    <submittedName>
        <fullName evidence="2">Uncharacterized protein</fullName>
    </submittedName>
</protein>
<dbReference type="EMBL" id="APWK03000009">
    <property type="protein sequence ID" value="PHH55673.1"/>
    <property type="molecule type" value="Genomic_DNA"/>
</dbReference>
<reference evidence="2 3" key="1">
    <citation type="journal article" date="2013" name="Fungal Biol.">
        <title>Analysis of microsatellite markers in the genome of the plant pathogen Ceratocystis fimbriata.</title>
        <authorList>
            <person name="Simpson M.C."/>
            <person name="Wilken P.M."/>
            <person name="Coetzee M.P."/>
            <person name="Wingfield M.J."/>
            <person name="Wingfield B.D."/>
        </authorList>
    </citation>
    <scope>NUCLEOTIDE SEQUENCE [LARGE SCALE GENOMIC DNA]</scope>
    <source>
        <strain evidence="2 3">CBS 114723</strain>
    </source>
</reference>
<feature type="region of interest" description="Disordered" evidence="1">
    <location>
        <begin position="1"/>
        <end position="30"/>
    </location>
</feature>